<dbReference type="UniPathway" id="UPA00559"/>
<comment type="similarity">
    <text evidence="10">Belongs to the DPH1/DPH2 family.</text>
</comment>
<comment type="pathway">
    <text evidence="2 10">Protein modification; peptidyl-diphthamide biosynthesis.</text>
</comment>
<dbReference type="EC" id="2.5.1.108" evidence="3 10"/>
<dbReference type="AlphaFoldDB" id="A0A165ZZZ5"/>
<dbReference type="InterPro" id="IPR042264">
    <property type="entry name" value="DPH1/DPH2_2"/>
</dbReference>
<comment type="catalytic activity">
    <reaction evidence="9 10">
        <text>L-histidyl-[translation elongation factor 2] + S-adenosyl-L-methionine = 2-[(3S)-amino-3-carboxypropyl]-L-histidyl-[translation elongation factor 2] + S-methyl-5'-thioadenosine + H(+)</text>
        <dbReference type="Rhea" id="RHEA:36783"/>
        <dbReference type="Rhea" id="RHEA-COMP:9748"/>
        <dbReference type="Rhea" id="RHEA-COMP:9749"/>
        <dbReference type="ChEBI" id="CHEBI:15378"/>
        <dbReference type="ChEBI" id="CHEBI:17509"/>
        <dbReference type="ChEBI" id="CHEBI:29979"/>
        <dbReference type="ChEBI" id="CHEBI:59789"/>
        <dbReference type="ChEBI" id="CHEBI:73995"/>
        <dbReference type="EC" id="2.5.1.108"/>
    </reaction>
</comment>
<dbReference type="Proteomes" id="UP000077066">
    <property type="component" value="Unassembled WGS sequence"/>
</dbReference>
<keyword evidence="7 10" id="KW-0408">Iron</keyword>
<dbReference type="InterPro" id="IPR042263">
    <property type="entry name" value="DPH1/DPH2_1"/>
</dbReference>
<organism evidence="11 12">
    <name type="scientific">Methanobrevibacter filiformis</name>
    <dbReference type="NCBI Taxonomy" id="55758"/>
    <lineage>
        <taxon>Archaea</taxon>
        <taxon>Methanobacteriati</taxon>
        <taxon>Methanobacteriota</taxon>
        <taxon>Methanomada group</taxon>
        <taxon>Methanobacteria</taxon>
        <taxon>Methanobacteriales</taxon>
        <taxon>Methanobacteriaceae</taxon>
        <taxon>Methanobrevibacter</taxon>
    </lineage>
</organism>
<dbReference type="NCBIfam" id="TIGR03682">
    <property type="entry name" value="arCOG04112"/>
    <property type="match status" value="1"/>
</dbReference>
<keyword evidence="6 10" id="KW-0479">Metal-binding</keyword>
<comment type="caution">
    <text evidence="11">The sequence shown here is derived from an EMBL/GenBank/DDBJ whole genome shotgun (WGS) entry which is preliminary data.</text>
</comment>
<comment type="cofactor">
    <cofactor evidence="1 10">
        <name>[4Fe-4S] cluster</name>
        <dbReference type="ChEBI" id="CHEBI:49883"/>
    </cofactor>
</comment>
<dbReference type="InterPro" id="IPR042265">
    <property type="entry name" value="DPH1/DPH2_3"/>
</dbReference>
<protein>
    <recommendedName>
        <fullName evidence="3 10">2-(3-amino-3-carboxypropyl)histidine synthase</fullName>
        <ecNumber evidence="3 10">2.5.1.108</ecNumber>
    </recommendedName>
</protein>
<evidence type="ECO:0000256" key="1">
    <source>
        <dbReference type="ARBA" id="ARBA00001966"/>
    </source>
</evidence>
<dbReference type="GO" id="GO:0051539">
    <property type="term" value="F:4 iron, 4 sulfur cluster binding"/>
    <property type="evidence" value="ECO:0007669"/>
    <property type="project" value="UniProtKB-UniRule"/>
</dbReference>
<dbReference type="PATRIC" id="fig|55758.3.peg.1665"/>
<dbReference type="Gene3D" id="3.40.50.11860">
    <property type="entry name" value="Diphthamide synthesis DPH1/DPH2 domain 3"/>
    <property type="match status" value="1"/>
</dbReference>
<evidence type="ECO:0000256" key="7">
    <source>
        <dbReference type="ARBA" id="ARBA00023004"/>
    </source>
</evidence>
<evidence type="ECO:0000256" key="2">
    <source>
        <dbReference type="ARBA" id="ARBA00005156"/>
    </source>
</evidence>
<dbReference type="InterPro" id="IPR016435">
    <property type="entry name" value="DPH1/DPH2"/>
</dbReference>
<evidence type="ECO:0000313" key="11">
    <source>
        <dbReference type="EMBL" id="KZX11391.1"/>
    </source>
</evidence>
<dbReference type="PANTHER" id="PTHR10762:SF1">
    <property type="entry name" value="2-(3-AMINO-3-CARBOXYPROPYL)HISTIDINE SYNTHASE SUBUNIT 1"/>
    <property type="match status" value="1"/>
</dbReference>
<sequence>MSLYNMDLEKVIHKIKAIKAQNIGLQFPEGLKIQATSIGRSIEKETGANVIISGDPCFGACDVSDSKMKGIVDLLIHYAHTPLPIKYDIPTMFIESYSDVKVEEILKSSLEILKNYSKIVLATTTQHLHLLDEFKDFFEDNGKEIVIGSSKNTRKGQVLGCNFSSIKNLDGEVYVFIGSGNFHPLGIHLFTHAPTIAIDPYSNTINDIGDFADRILRIRFGKIAIAQEVKKWGILVSSKEGQYRMNLAKDIKNTLNDAGMEAFIILVDNITPDILMPYLDLEGFVVTACPRIAIDDSNMYEGKPLITPQELEIVLKKRKWEDYQLDEILFHQRYEQ</sequence>
<accession>A0A165ZZZ5</accession>
<dbReference type="NCBIfam" id="TIGR00322">
    <property type="entry name" value="diphth2_R"/>
    <property type="match status" value="1"/>
</dbReference>
<dbReference type="STRING" id="55758.MBFIL_14750"/>
<keyword evidence="10" id="KW-0004">4Fe-4S</keyword>
<dbReference type="Gene3D" id="3.40.50.11840">
    <property type="entry name" value="Diphthamide synthesis DPH1/DPH2 domain 1"/>
    <property type="match status" value="1"/>
</dbReference>
<proteinExistence type="inferred from homology"/>
<gene>
    <name evidence="11" type="ORF">MBFIL_14750</name>
</gene>
<dbReference type="OrthoDB" id="314at2157"/>
<comment type="function">
    <text evidence="10">Catalyzes the first step of diphthamide biosynthesis, i.e. the transfer of the 3-amino-3-carboxypropyl group from S-adenosyl-L-methionine (SAM) to the C2 position of the imidazole ring of the target histidine residue in translation elongation factor 2 (EF-2).</text>
</comment>
<dbReference type="InterPro" id="IPR022428">
    <property type="entry name" value="Dph2_arc"/>
</dbReference>
<keyword evidence="5 10" id="KW-0949">S-adenosyl-L-methionine</keyword>
<reference evidence="11 12" key="1">
    <citation type="submission" date="2016-04" db="EMBL/GenBank/DDBJ databases">
        <title>Genome sequence of Methanobrevibacter filiformis DSM 11501.</title>
        <authorList>
            <person name="Poehlein A."/>
            <person name="Seedorf H."/>
            <person name="Daniel R."/>
        </authorList>
    </citation>
    <scope>NUCLEOTIDE SEQUENCE [LARGE SCALE GENOMIC DNA]</scope>
    <source>
        <strain evidence="11 12">DSM 11501</strain>
    </source>
</reference>
<evidence type="ECO:0000256" key="10">
    <source>
        <dbReference type="PIRNR" id="PIRNR004967"/>
    </source>
</evidence>
<dbReference type="Gene3D" id="3.40.50.11850">
    <property type="entry name" value="Diphthamide synthesis DPH1/DPH2 domain 2"/>
    <property type="match status" value="1"/>
</dbReference>
<keyword evidence="4 10" id="KW-0808">Transferase</keyword>
<dbReference type="PANTHER" id="PTHR10762">
    <property type="entry name" value="DIPHTHAMIDE BIOSYNTHESIS PROTEIN"/>
    <property type="match status" value="1"/>
</dbReference>
<dbReference type="GO" id="GO:0017183">
    <property type="term" value="P:protein histidyl modification to diphthamide"/>
    <property type="evidence" value="ECO:0007669"/>
    <property type="project" value="UniProtKB-UniRule"/>
</dbReference>
<dbReference type="PIRSF" id="PIRSF004967">
    <property type="entry name" value="DPH1"/>
    <property type="match status" value="1"/>
</dbReference>
<dbReference type="InterPro" id="IPR035435">
    <property type="entry name" value="DPH1/DPH2_euk_archaea"/>
</dbReference>
<evidence type="ECO:0000313" key="12">
    <source>
        <dbReference type="Proteomes" id="UP000077066"/>
    </source>
</evidence>
<keyword evidence="12" id="KW-1185">Reference proteome</keyword>
<name>A0A165ZZZ5_9EURY</name>
<dbReference type="RefSeq" id="WP_066973197.1">
    <property type="nucleotide sequence ID" value="NZ_LWMT01000251.1"/>
</dbReference>
<evidence type="ECO:0000256" key="4">
    <source>
        <dbReference type="ARBA" id="ARBA00022679"/>
    </source>
</evidence>
<evidence type="ECO:0000256" key="3">
    <source>
        <dbReference type="ARBA" id="ARBA00012221"/>
    </source>
</evidence>
<keyword evidence="8 10" id="KW-0411">Iron-sulfur</keyword>
<dbReference type="SFLD" id="SFLDS00032">
    <property type="entry name" value="Radical_SAM_3-amino-3-carboxyp"/>
    <property type="match status" value="1"/>
</dbReference>
<evidence type="ECO:0000256" key="5">
    <source>
        <dbReference type="ARBA" id="ARBA00022691"/>
    </source>
</evidence>
<dbReference type="GO" id="GO:0090560">
    <property type="term" value="F:2-(3-amino-3-carboxypropyl)histidine synthase activity"/>
    <property type="evidence" value="ECO:0007669"/>
    <property type="project" value="UniProtKB-UniRule"/>
</dbReference>
<evidence type="ECO:0000256" key="9">
    <source>
        <dbReference type="ARBA" id="ARBA00048403"/>
    </source>
</evidence>
<dbReference type="Pfam" id="PF01866">
    <property type="entry name" value="Diphthamide_syn"/>
    <property type="match status" value="1"/>
</dbReference>
<evidence type="ECO:0000256" key="8">
    <source>
        <dbReference type="ARBA" id="ARBA00023014"/>
    </source>
</evidence>
<dbReference type="EMBL" id="LWMT01000251">
    <property type="protein sequence ID" value="KZX11391.1"/>
    <property type="molecule type" value="Genomic_DNA"/>
</dbReference>
<evidence type="ECO:0000256" key="6">
    <source>
        <dbReference type="ARBA" id="ARBA00022723"/>
    </source>
</evidence>
<dbReference type="GO" id="GO:0046872">
    <property type="term" value="F:metal ion binding"/>
    <property type="evidence" value="ECO:0007669"/>
    <property type="project" value="UniProtKB-KW"/>
</dbReference>